<keyword evidence="14" id="KW-1185">Reference proteome</keyword>
<dbReference type="SUPFAM" id="SSF74653">
    <property type="entry name" value="TolA/TonB C-terminal domain"/>
    <property type="match status" value="1"/>
</dbReference>
<feature type="region of interest" description="Disordered" evidence="11">
    <location>
        <begin position="183"/>
        <end position="208"/>
    </location>
</feature>
<evidence type="ECO:0000256" key="11">
    <source>
        <dbReference type="SAM" id="MobiDB-lite"/>
    </source>
</evidence>
<dbReference type="GO" id="GO:0031992">
    <property type="term" value="F:energy transducer activity"/>
    <property type="evidence" value="ECO:0007669"/>
    <property type="project" value="InterPro"/>
</dbReference>
<evidence type="ECO:0000256" key="9">
    <source>
        <dbReference type="ARBA" id="ARBA00023136"/>
    </source>
</evidence>
<feature type="domain" description="TonB C-terminal" evidence="12">
    <location>
        <begin position="248"/>
        <end position="337"/>
    </location>
</feature>
<dbReference type="GO" id="GO:0015891">
    <property type="term" value="P:siderophore transport"/>
    <property type="evidence" value="ECO:0007669"/>
    <property type="project" value="InterPro"/>
</dbReference>
<evidence type="ECO:0000256" key="3">
    <source>
        <dbReference type="ARBA" id="ARBA00022448"/>
    </source>
</evidence>
<protein>
    <recommendedName>
        <fullName evidence="10">Protein TonB</fullName>
    </recommendedName>
</protein>
<comment type="function">
    <text evidence="10">Interacts with outer membrane receptor proteins that carry out high-affinity binding and energy dependent uptake into the periplasmic space of specific substrates. It could act to transduce energy from the cytoplasmic membrane to specific energy-requiring processes in the outer membrane, resulting in the release into the periplasm of ligands bound by these outer membrane proteins.</text>
</comment>
<evidence type="ECO:0000256" key="10">
    <source>
        <dbReference type="RuleBase" id="RU362123"/>
    </source>
</evidence>
<evidence type="ECO:0000256" key="4">
    <source>
        <dbReference type="ARBA" id="ARBA00022475"/>
    </source>
</evidence>
<feature type="transmembrane region" description="Helical" evidence="10">
    <location>
        <begin position="12"/>
        <end position="35"/>
    </location>
</feature>
<sequence>MSIAASRRAQGVARYTFLIVLALVLTGGAIIFWLLKSRAALDDAAPTVVAAAGPVIRADAGVDELLQHAHQAMADQRLLVPAGNNAFELYLAVLKRDPGNRAAQDALREIFPFAAHAAEQTIDSGDDAEAQREIELLARVDARNYTLTLLQSKLQATRDAAARQQEAQQAGKRETVATARAPALAPPPAPAAPAAVAPAPPSPAAVRATPALTPGEQAIAQLQVESTSVEAAPRAAVRPKPAAIVDANGTTLPVLTHRVEPAYPVEARRTRRQGWVDVIFTVQPDGKVAGASVADADPKFVFDRAALAAVSRWQFIPGAQDGRPVAAQLRQRIEFRL</sequence>
<dbReference type="Gene3D" id="3.30.1150.10">
    <property type="match status" value="1"/>
</dbReference>
<evidence type="ECO:0000256" key="5">
    <source>
        <dbReference type="ARBA" id="ARBA00022519"/>
    </source>
</evidence>
<dbReference type="EMBL" id="QQSY01000002">
    <property type="protein sequence ID" value="RDI99072.1"/>
    <property type="molecule type" value="Genomic_DNA"/>
</dbReference>
<keyword evidence="9 10" id="KW-0472">Membrane</keyword>
<keyword evidence="8 10" id="KW-1133">Transmembrane helix</keyword>
<evidence type="ECO:0000256" key="1">
    <source>
        <dbReference type="ARBA" id="ARBA00004383"/>
    </source>
</evidence>
<keyword evidence="3 10" id="KW-0813">Transport</keyword>
<accession>A0A370K8V4</accession>
<evidence type="ECO:0000256" key="7">
    <source>
        <dbReference type="ARBA" id="ARBA00022927"/>
    </source>
</evidence>
<dbReference type="GO" id="GO:0005886">
    <property type="term" value="C:plasma membrane"/>
    <property type="evidence" value="ECO:0007669"/>
    <property type="project" value="UniProtKB-SubCell"/>
</dbReference>
<evidence type="ECO:0000313" key="13">
    <source>
        <dbReference type="EMBL" id="RDI99072.1"/>
    </source>
</evidence>
<dbReference type="GO" id="GO:0055085">
    <property type="term" value="P:transmembrane transport"/>
    <property type="evidence" value="ECO:0007669"/>
    <property type="project" value="InterPro"/>
</dbReference>
<keyword evidence="6 10" id="KW-0812">Transmembrane</keyword>
<gene>
    <name evidence="13" type="ORF">DVT68_11360</name>
</gene>
<comment type="similarity">
    <text evidence="2 10">Belongs to the TonB family.</text>
</comment>
<dbReference type="NCBIfam" id="TIGR01352">
    <property type="entry name" value="tonB_Cterm"/>
    <property type="match status" value="1"/>
</dbReference>
<dbReference type="Pfam" id="PF03544">
    <property type="entry name" value="TonB_C"/>
    <property type="match status" value="1"/>
</dbReference>
<keyword evidence="5 10" id="KW-0997">Cell inner membrane</keyword>
<dbReference type="OrthoDB" id="1628901at2"/>
<evidence type="ECO:0000256" key="2">
    <source>
        <dbReference type="ARBA" id="ARBA00006555"/>
    </source>
</evidence>
<dbReference type="GO" id="GO:0030288">
    <property type="term" value="C:outer membrane-bounded periplasmic space"/>
    <property type="evidence" value="ECO:0007669"/>
    <property type="project" value="InterPro"/>
</dbReference>
<evidence type="ECO:0000313" key="14">
    <source>
        <dbReference type="Proteomes" id="UP000254711"/>
    </source>
</evidence>
<dbReference type="AlphaFoldDB" id="A0A370K8V4"/>
<reference evidence="13 14" key="1">
    <citation type="submission" date="2018-07" db="EMBL/GenBank/DDBJ databases">
        <title>Dyella solisilvae sp. nov., isolated from the pine and broad-leaved mixed forest soil.</title>
        <authorList>
            <person name="Gao Z."/>
            <person name="Qiu L."/>
        </authorList>
    </citation>
    <scope>NUCLEOTIDE SEQUENCE [LARGE SCALE GENOMIC DNA]</scope>
    <source>
        <strain evidence="13 14">DHG54</strain>
    </source>
</reference>
<proteinExistence type="inferred from homology"/>
<evidence type="ECO:0000256" key="8">
    <source>
        <dbReference type="ARBA" id="ARBA00022989"/>
    </source>
</evidence>
<dbReference type="GO" id="GO:0015031">
    <property type="term" value="P:protein transport"/>
    <property type="evidence" value="ECO:0007669"/>
    <property type="project" value="UniProtKB-UniRule"/>
</dbReference>
<evidence type="ECO:0000256" key="6">
    <source>
        <dbReference type="ARBA" id="ARBA00022692"/>
    </source>
</evidence>
<dbReference type="InterPro" id="IPR006260">
    <property type="entry name" value="TonB/TolA_C"/>
</dbReference>
<dbReference type="InterPro" id="IPR003538">
    <property type="entry name" value="TonB"/>
</dbReference>
<dbReference type="PROSITE" id="PS52015">
    <property type="entry name" value="TONB_CTD"/>
    <property type="match status" value="1"/>
</dbReference>
<dbReference type="Proteomes" id="UP000254711">
    <property type="component" value="Unassembled WGS sequence"/>
</dbReference>
<organism evidence="13 14">
    <name type="scientific">Dyella solisilvae</name>
    <dbReference type="NCBI Taxonomy" id="1920168"/>
    <lineage>
        <taxon>Bacteria</taxon>
        <taxon>Pseudomonadati</taxon>
        <taxon>Pseudomonadota</taxon>
        <taxon>Gammaproteobacteria</taxon>
        <taxon>Lysobacterales</taxon>
        <taxon>Rhodanobacteraceae</taxon>
        <taxon>Dyella</taxon>
    </lineage>
</organism>
<evidence type="ECO:0000259" key="12">
    <source>
        <dbReference type="PROSITE" id="PS52015"/>
    </source>
</evidence>
<keyword evidence="10" id="KW-0735">Signal-anchor</keyword>
<dbReference type="PANTHER" id="PTHR33446">
    <property type="entry name" value="PROTEIN TONB-RELATED"/>
    <property type="match status" value="1"/>
</dbReference>
<keyword evidence="7 10" id="KW-0653">Protein transport</keyword>
<comment type="caution">
    <text evidence="13">The sequence shown here is derived from an EMBL/GenBank/DDBJ whole genome shotgun (WGS) entry which is preliminary data.</text>
</comment>
<comment type="subcellular location">
    <subcellularLocation>
        <location evidence="1 10">Cell inner membrane</location>
        <topology evidence="1 10">Single-pass membrane protein</topology>
        <orientation evidence="1 10">Periplasmic side</orientation>
    </subcellularLocation>
</comment>
<dbReference type="PRINTS" id="PR01374">
    <property type="entry name" value="TONBPROTEIN"/>
</dbReference>
<dbReference type="InterPro" id="IPR037682">
    <property type="entry name" value="TonB_C"/>
</dbReference>
<name>A0A370K8V4_9GAMM</name>
<keyword evidence="4 10" id="KW-1003">Cell membrane</keyword>
<dbReference type="RefSeq" id="WP_114825159.1">
    <property type="nucleotide sequence ID" value="NZ_QQSY01000002.1"/>
</dbReference>
<dbReference type="InterPro" id="IPR051045">
    <property type="entry name" value="TonB-dependent_transducer"/>
</dbReference>